<accession>A0A1H3RSI1</accession>
<dbReference type="Proteomes" id="UP000199632">
    <property type="component" value="Unassembled WGS sequence"/>
</dbReference>
<evidence type="ECO:0000259" key="1">
    <source>
        <dbReference type="Pfam" id="PF13399"/>
    </source>
</evidence>
<evidence type="ECO:0000313" key="2">
    <source>
        <dbReference type="EMBL" id="SDZ28171.1"/>
    </source>
</evidence>
<dbReference type="InterPro" id="IPR027381">
    <property type="entry name" value="LytR/CpsA/Psr_C"/>
</dbReference>
<keyword evidence="3" id="KW-1185">Reference proteome</keyword>
<dbReference type="OrthoDB" id="5189665at2"/>
<evidence type="ECO:0000313" key="3">
    <source>
        <dbReference type="Proteomes" id="UP000199632"/>
    </source>
</evidence>
<name>A0A1H3RSI1_9ACTN</name>
<proteinExistence type="predicted"/>
<feature type="domain" description="LytR/CpsA/Psr regulator C-terminal" evidence="1">
    <location>
        <begin position="57"/>
        <end position="144"/>
    </location>
</feature>
<sequence>MTFARVRALVVVSALAVLAVAFVVYALVDDSQKGRTLAAQCPAGWPVVDLTLKKSEDIKINVFNATDAVGRAESVGSDFANRKFQVLKKGNSKNAVDGVALIRFGPKAVAGAHVIRAYFLDEAKTEYDPARTDDIVDVVIGDQFKQLATTTEVNQSLVELASLGEPKLPPQTCPAP</sequence>
<reference evidence="3" key="1">
    <citation type="submission" date="2016-10" db="EMBL/GenBank/DDBJ databases">
        <authorList>
            <person name="Varghese N."/>
            <person name="Submissions S."/>
        </authorList>
    </citation>
    <scope>NUCLEOTIDE SEQUENCE [LARGE SCALE GENOMIC DNA]</scope>
    <source>
        <strain evidence="3">DSM 44718</strain>
    </source>
</reference>
<gene>
    <name evidence="2" type="ORF">SAMN05421684_4124</name>
</gene>
<dbReference type="AlphaFoldDB" id="A0A1H3RSI1"/>
<organism evidence="2 3">
    <name type="scientific">Asanoa ishikariensis</name>
    <dbReference type="NCBI Taxonomy" id="137265"/>
    <lineage>
        <taxon>Bacteria</taxon>
        <taxon>Bacillati</taxon>
        <taxon>Actinomycetota</taxon>
        <taxon>Actinomycetes</taxon>
        <taxon>Micromonosporales</taxon>
        <taxon>Micromonosporaceae</taxon>
        <taxon>Asanoa</taxon>
    </lineage>
</organism>
<dbReference type="Pfam" id="PF13399">
    <property type="entry name" value="LytR_C"/>
    <property type="match status" value="1"/>
</dbReference>
<dbReference type="EMBL" id="FNQB01000002">
    <property type="protein sequence ID" value="SDZ28171.1"/>
    <property type="molecule type" value="Genomic_DNA"/>
</dbReference>
<protein>
    <submittedName>
        <fullName evidence="2">LytR cell envelope-related transcriptional attenuator</fullName>
    </submittedName>
</protein>
<dbReference type="STRING" id="137265.SAMN05421684_4124"/>